<evidence type="ECO:0000256" key="1">
    <source>
        <dbReference type="SAM" id="SignalP"/>
    </source>
</evidence>
<dbReference type="PANTHER" id="PTHR38008:SF2">
    <property type="entry name" value="HEMOLYSIN"/>
    <property type="match status" value="1"/>
</dbReference>
<dbReference type="EMBL" id="CP040449">
    <property type="protein sequence ID" value="QFI53504.1"/>
    <property type="molecule type" value="Genomic_DNA"/>
</dbReference>
<feature type="signal peptide" evidence="1">
    <location>
        <begin position="1"/>
        <end position="18"/>
    </location>
</feature>
<name>A0A5J6WTB3_9GAMM</name>
<evidence type="ECO:0000313" key="3">
    <source>
        <dbReference type="Proteomes" id="UP000594034"/>
    </source>
</evidence>
<reference evidence="2 3" key="1">
    <citation type="submission" date="2019-05" db="EMBL/GenBank/DDBJ databases">
        <title>OXA-830, a novel chromosomally encoded expanded-spectrum class D beta-lactamase in Aeromonas simiae.</title>
        <authorList>
            <person name="Zhou W."/>
            <person name="Chen Q."/>
        </authorList>
    </citation>
    <scope>NUCLEOTIDE SEQUENCE [LARGE SCALE GENOMIC DNA]</scope>
    <source>
        <strain evidence="2 3">A6</strain>
    </source>
</reference>
<feature type="chain" id="PRO_5023836417" evidence="1">
    <location>
        <begin position="19"/>
        <end position="81"/>
    </location>
</feature>
<organism evidence="2 3">
    <name type="scientific">Aeromonas simiae</name>
    <dbReference type="NCBI Taxonomy" id="218936"/>
    <lineage>
        <taxon>Bacteria</taxon>
        <taxon>Pseudomonadati</taxon>
        <taxon>Pseudomonadota</taxon>
        <taxon>Gammaproteobacteria</taxon>
        <taxon>Aeromonadales</taxon>
        <taxon>Aeromonadaceae</taxon>
        <taxon>Aeromonas</taxon>
    </lineage>
</organism>
<keyword evidence="1" id="KW-0732">Signal</keyword>
<dbReference type="AlphaFoldDB" id="A0A5J6WTB3"/>
<evidence type="ECO:0000313" key="2">
    <source>
        <dbReference type="EMBL" id="QFI53504.1"/>
    </source>
</evidence>
<accession>A0A5J6WTB3</accession>
<dbReference type="Proteomes" id="UP000594034">
    <property type="component" value="Chromosome"/>
</dbReference>
<proteinExistence type="predicted"/>
<dbReference type="RefSeq" id="WP_193003107.1">
    <property type="nucleotide sequence ID" value="NZ_CP040449.1"/>
</dbReference>
<keyword evidence="3" id="KW-1185">Reference proteome</keyword>
<dbReference type="InterPro" id="IPR005590">
    <property type="entry name" value="DUF333"/>
</dbReference>
<protein>
    <submittedName>
        <fullName evidence="2">DUF333 domain-containing protein</fullName>
    </submittedName>
</protein>
<dbReference type="PROSITE" id="PS51257">
    <property type="entry name" value="PROKAR_LIPOPROTEIN"/>
    <property type="match status" value="1"/>
</dbReference>
<gene>
    <name evidence="2" type="ORF">FE240_01535</name>
</gene>
<dbReference type="KEGG" id="asim:FE240_01535"/>
<dbReference type="PANTHER" id="PTHR38008">
    <property type="entry name" value="HEMOLYSIN-RELATED"/>
    <property type="match status" value="1"/>
</dbReference>
<sequence length="81" mass="8603">MKHVLPLLPLLLAGCSSAPDEAGKPTPSLGMANPASVYCFDIGGKLELRDEPAGVTGYCHLSDGRVVEEWTLYHAEHGSPQ</sequence>
<dbReference type="Pfam" id="PF03891">
    <property type="entry name" value="DUF333"/>
    <property type="match status" value="1"/>
</dbReference>